<gene>
    <name evidence="3" type="ORF">NIES267_28010</name>
</gene>
<dbReference type="GO" id="GO:0016740">
    <property type="term" value="F:transferase activity"/>
    <property type="evidence" value="ECO:0007669"/>
    <property type="project" value="UniProtKB-KW"/>
</dbReference>
<dbReference type="AlphaFoldDB" id="A0A1Z4LQ68"/>
<feature type="domain" description="Glycosyltransferase 2-like" evidence="2">
    <location>
        <begin position="9"/>
        <end position="119"/>
    </location>
</feature>
<dbReference type="Gene3D" id="3.90.550.10">
    <property type="entry name" value="Spore Coat Polysaccharide Biosynthesis Protein SpsA, Chain A"/>
    <property type="match status" value="1"/>
</dbReference>
<name>A0A1Z4LQ68_9CYAN</name>
<keyword evidence="4" id="KW-1185">Reference proteome</keyword>
<dbReference type="InterPro" id="IPR001173">
    <property type="entry name" value="Glyco_trans_2-like"/>
</dbReference>
<dbReference type="Pfam" id="PF00535">
    <property type="entry name" value="Glycos_transf_2"/>
    <property type="match status" value="1"/>
</dbReference>
<evidence type="ECO:0000259" key="2">
    <source>
        <dbReference type="Pfam" id="PF00535"/>
    </source>
</evidence>
<reference evidence="3 4" key="1">
    <citation type="submission" date="2017-06" db="EMBL/GenBank/DDBJ databases">
        <title>Genome sequencing of cyanobaciteial culture collection at National Institute for Environmental Studies (NIES).</title>
        <authorList>
            <person name="Hirose Y."/>
            <person name="Shimura Y."/>
            <person name="Fujisawa T."/>
            <person name="Nakamura Y."/>
            <person name="Kawachi M."/>
        </authorList>
    </citation>
    <scope>NUCLEOTIDE SEQUENCE [LARGE SCALE GENOMIC DNA]</scope>
    <source>
        <strain evidence="3 4">NIES-267</strain>
    </source>
</reference>
<keyword evidence="3" id="KW-0808">Transferase</keyword>
<dbReference type="SUPFAM" id="SSF53448">
    <property type="entry name" value="Nucleotide-diphospho-sugar transferases"/>
    <property type="match status" value="1"/>
</dbReference>
<dbReference type="EMBL" id="AP018227">
    <property type="protein sequence ID" value="BAY83314.1"/>
    <property type="molecule type" value="Genomic_DNA"/>
</dbReference>
<accession>A0A1Z4LQ68</accession>
<protein>
    <submittedName>
        <fullName evidence="3">Family 2 glycosyl transferase</fullName>
    </submittedName>
</protein>
<dbReference type="PANTHER" id="PTHR43179">
    <property type="entry name" value="RHAMNOSYLTRANSFERASE WBBL"/>
    <property type="match status" value="1"/>
</dbReference>
<organism evidence="3 4">
    <name type="scientific">Calothrix parasitica NIES-267</name>
    <dbReference type="NCBI Taxonomy" id="1973488"/>
    <lineage>
        <taxon>Bacteria</taxon>
        <taxon>Bacillati</taxon>
        <taxon>Cyanobacteriota</taxon>
        <taxon>Cyanophyceae</taxon>
        <taxon>Nostocales</taxon>
        <taxon>Calotrichaceae</taxon>
        <taxon>Calothrix</taxon>
    </lineage>
</organism>
<dbReference type="PANTHER" id="PTHR43179:SF7">
    <property type="entry name" value="RHAMNOSYLTRANSFERASE WBBL"/>
    <property type="match status" value="1"/>
</dbReference>
<proteinExistence type="predicted"/>
<evidence type="ECO:0000313" key="3">
    <source>
        <dbReference type="EMBL" id="BAY83314.1"/>
    </source>
</evidence>
<dbReference type="InterPro" id="IPR029044">
    <property type="entry name" value="Nucleotide-diphossugar_trans"/>
</dbReference>
<dbReference type="OrthoDB" id="8936324at2"/>
<evidence type="ECO:0000313" key="4">
    <source>
        <dbReference type="Proteomes" id="UP000218418"/>
    </source>
</evidence>
<feature type="region of interest" description="Disordered" evidence="1">
    <location>
        <begin position="331"/>
        <end position="353"/>
    </location>
</feature>
<sequence>MSSKPEVTIIVAPRERFSYTRESLESLYEHTQVPFKLIYVDGGSPSHIKKYLENQALEKQFQVIRTEHYLSPNHARNLGLRQVDTKYVVFIDNDVVVTPGWLKTAVDCAEETNATVVSPLVCQYLPLHEEVHCAGGESGIKVETKNDTTRRRFIEKIFKQGRKVADVRPQLQRQETGLAEFHCMIVRTEIFDKIGLLDEGLLNTKEHVDLCILVAEAGGTVYLEPDSLVTYVPGPPLEWSDVGYYMLRWSDGWEMASLKRLREKWNLSEDKYFQNKYKRLGWRRKMTIIDPISKNLSFGNRFLSKVIGKIVGKADRLLNHYITSSYARKHLQNNSSNQNPPTQPPSAVTASQG</sequence>
<dbReference type="Proteomes" id="UP000218418">
    <property type="component" value="Chromosome"/>
</dbReference>
<evidence type="ECO:0000256" key="1">
    <source>
        <dbReference type="SAM" id="MobiDB-lite"/>
    </source>
</evidence>